<proteinExistence type="predicted"/>
<name>A0A2P2NM62_RHIMU</name>
<dbReference type="AlphaFoldDB" id="A0A2P2NM62"/>
<organism evidence="1">
    <name type="scientific">Rhizophora mucronata</name>
    <name type="common">Asiatic mangrove</name>
    <dbReference type="NCBI Taxonomy" id="61149"/>
    <lineage>
        <taxon>Eukaryota</taxon>
        <taxon>Viridiplantae</taxon>
        <taxon>Streptophyta</taxon>
        <taxon>Embryophyta</taxon>
        <taxon>Tracheophyta</taxon>
        <taxon>Spermatophyta</taxon>
        <taxon>Magnoliopsida</taxon>
        <taxon>eudicotyledons</taxon>
        <taxon>Gunneridae</taxon>
        <taxon>Pentapetalae</taxon>
        <taxon>rosids</taxon>
        <taxon>fabids</taxon>
        <taxon>Malpighiales</taxon>
        <taxon>Rhizophoraceae</taxon>
        <taxon>Rhizophora</taxon>
    </lineage>
</organism>
<dbReference type="EMBL" id="GGEC01063098">
    <property type="protein sequence ID" value="MBX43582.1"/>
    <property type="molecule type" value="Transcribed_RNA"/>
</dbReference>
<evidence type="ECO:0000313" key="1">
    <source>
        <dbReference type="EMBL" id="MBX43582.1"/>
    </source>
</evidence>
<accession>A0A2P2NM62</accession>
<sequence>MQTQLQYHLPLGHLLFDQPQQELLESMYHFALESTSVTLHLTQPPL</sequence>
<protein>
    <submittedName>
        <fullName evidence="1">Uncharacterized protein</fullName>
    </submittedName>
</protein>
<reference evidence="1" key="1">
    <citation type="submission" date="2018-02" db="EMBL/GenBank/DDBJ databases">
        <title>Rhizophora mucronata_Transcriptome.</title>
        <authorList>
            <person name="Meera S.P."/>
            <person name="Sreeshan A."/>
            <person name="Augustine A."/>
        </authorList>
    </citation>
    <scope>NUCLEOTIDE SEQUENCE</scope>
    <source>
        <tissue evidence="1">Leaf</tissue>
    </source>
</reference>